<dbReference type="InterPro" id="IPR012677">
    <property type="entry name" value="Nucleotide-bd_a/b_plait_sf"/>
</dbReference>
<dbReference type="SMART" id="SM00360">
    <property type="entry name" value="RRM"/>
    <property type="match status" value="2"/>
</dbReference>
<dbReference type="Ensembl" id="ENSCSAVT00000012294.1">
    <property type="protein sequence ID" value="ENSCSAVP00000012154.1"/>
    <property type="gene ID" value="ENSCSAVG00000007149.1"/>
</dbReference>
<evidence type="ECO:0000313" key="7">
    <source>
        <dbReference type="Ensembl" id="ENSCSAVP00000012154.1"/>
    </source>
</evidence>
<dbReference type="Pfam" id="PF00076">
    <property type="entry name" value="RRM_1"/>
    <property type="match status" value="2"/>
</dbReference>
<evidence type="ECO:0000256" key="1">
    <source>
        <dbReference type="ARBA" id="ARBA00004123"/>
    </source>
</evidence>
<dbReference type="HOGENOM" id="CLU_885548_0_0_1"/>
<dbReference type="CDD" id="cd12414">
    <property type="entry name" value="RRM2_RBM28_like"/>
    <property type="match status" value="1"/>
</dbReference>
<dbReference type="GO" id="GO:0005730">
    <property type="term" value="C:nucleolus"/>
    <property type="evidence" value="ECO:0007669"/>
    <property type="project" value="TreeGrafter"/>
</dbReference>
<evidence type="ECO:0000256" key="2">
    <source>
        <dbReference type="ARBA" id="ARBA00022737"/>
    </source>
</evidence>
<accession>H2Z3J2</accession>
<dbReference type="InterPro" id="IPR051945">
    <property type="entry name" value="RRM_MRD1_RNA_proc_ribogen"/>
</dbReference>
<comment type="subcellular location">
    <subcellularLocation>
        <location evidence="1">Nucleus</location>
    </subcellularLocation>
</comment>
<proteinExistence type="predicted"/>
<keyword evidence="2" id="KW-0677">Repeat</keyword>
<dbReference type="GeneTree" id="ENSGT00550000074976"/>
<protein>
    <recommendedName>
        <fullName evidence="6">RRM domain-containing protein</fullName>
    </recommendedName>
</protein>
<dbReference type="SUPFAM" id="SSF54928">
    <property type="entry name" value="RNA-binding domain, RBD"/>
    <property type="match status" value="2"/>
</dbReference>
<evidence type="ECO:0000256" key="5">
    <source>
        <dbReference type="PROSITE-ProRule" id="PRU00176"/>
    </source>
</evidence>
<dbReference type="Gene3D" id="3.30.70.330">
    <property type="match status" value="2"/>
</dbReference>
<sequence length="314" mass="35457">MNDTLSHKTVFVNGIPPSCSNDQLKETFSVIGPIKEAFVVRPKSGNVNRKLFGFVTYQSNDDAKSAVNSTSNTLSIDGTNVKVIFAKKKKFSKNIKKKPKNTNNENIGFDIVPLENVNSSKLEKPVESSDFNNKFVVAIEGPRNLEDMNTVWKKKSLGDISANNLRQENKTFFVSFPNKQKALKVASRLNNIAFNDFPVTAALQMDPESKDFRKSSKKSRLIVRNLSFFCSEEELKNVFKKFGKITDTKIPVKPDGRKLGYAFIQFSHVLEAGKAIKAVNMSEIKGRKVAVDWALPREKYKEMTKTDKKKKRMT</sequence>
<dbReference type="PROSITE" id="PS50102">
    <property type="entry name" value="RRM"/>
    <property type="match status" value="2"/>
</dbReference>
<keyword evidence="3 5" id="KW-0694">RNA-binding</keyword>
<dbReference type="PANTHER" id="PTHR48039">
    <property type="entry name" value="RNA-BINDING MOTIF PROTEIN 14B"/>
    <property type="match status" value="1"/>
</dbReference>
<reference evidence="7" key="2">
    <citation type="submission" date="2025-08" db="UniProtKB">
        <authorList>
            <consortium name="Ensembl"/>
        </authorList>
    </citation>
    <scope>IDENTIFICATION</scope>
</reference>
<dbReference type="OMA" id="YQSNDDA"/>
<dbReference type="AlphaFoldDB" id="H2Z3J2"/>
<reference evidence="7" key="3">
    <citation type="submission" date="2025-09" db="UniProtKB">
        <authorList>
            <consortium name="Ensembl"/>
        </authorList>
    </citation>
    <scope>IDENTIFICATION</scope>
</reference>
<feature type="domain" description="RRM" evidence="6">
    <location>
        <begin position="8"/>
        <end position="88"/>
    </location>
</feature>
<evidence type="ECO:0000256" key="4">
    <source>
        <dbReference type="ARBA" id="ARBA00023242"/>
    </source>
</evidence>
<feature type="domain" description="RRM" evidence="6">
    <location>
        <begin position="219"/>
        <end position="296"/>
    </location>
</feature>
<dbReference type="InterPro" id="IPR000504">
    <property type="entry name" value="RRM_dom"/>
</dbReference>
<name>H2Z3J2_CIOSA</name>
<evidence type="ECO:0000259" key="6">
    <source>
        <dbReference type="PROSITE" id="PS50102"/>
    </source>
</evidence>
<dbReference type="PANTHER" id="PTHR48039:SF5">
    <property type="entry name" value="RNA-BINDING PROTEIN 28"/>
    <property type="match status" value="1"/>
</dbReference>
<evidence type="ECO:0000313" key="8">
    <source>
        <dbReference type="Proteomes" id="UP000007875"/>
    </source>
</evidence>
<dbReference type="InterPro" id="IPR035979">
    <property type="entry name" value="RBD_domain_sf"/>
</dbReference>
<evidence type="ECO:0000256" key="3">
    <source>
        <dbReference type="ARBA" id="ARBA00022884"/>
    </source>
</evidence>
<dbReference type="GO" id="GO:0003729">
    <property type="term" value="F:mRNA binding"/>
    <property type="evidence" value="ECO:0007669"/>
    <property type="project" value="TreeGrafter"/>
</dbReference>
<organism evidence="7 8">
    <name type="scientific">Ciona savignyi</name>
    <name type="common">Pacific transparent sea squirt</name>
    <dbReference type="NCBI Taxonomy" id="51511"/>
    <lineage>
        <taxon>Eukaryota</taxon>
        <taxon>Metazoa</taxon>
        <taxon>Chordata</taxon>
        <taxon>Tunicata</taxon>
        <taxon>Ascidiacea</taxon>
        <taxon>Phlebobranchia</taxon>
        <taxon>Cionidae</taxon>
        <taxon>Ciona</taxon>
    </lineage>
</organism>
<reference evidence="8" key="1">
    <citation type="submission" date="2003-08" db="EMBL/GenBank/DDBJ databases">
        <authorList>
            <person name="Birren B."/>
            <person name="Nusbaum C."/>
            <person name="Abebe A."/>
            <person name="Abouelleil A."/>
            <person name="Adekoya E."/>
            <person name="Ait-zahra M."/>
            <person name="Allen N."/>
            <person name="Allen T."/>
            <person name="An P."/>
            <person name="Anderson M."/>
            <person name="Anderson S."/>
            <person name="Arachchi H."/>
            <person name="Armbruster J."/>
            <person name="Bachantsang P."/>
            <person name="Baldwin J."/>
            <person name="Barry A."/>
            <person name="Bayul T."/>
            <person name="Blitshsteyn B."/>
            <person name="Bloom T."/>
            <person name="Blye J."/>
            <person name="Boguslavskiy L."/>
            <person name="Borowsky M."/>
            <person name="Boukhgalter B."/>
            <person name="Brunache A."/>
            <person name="Butler J."/>
            <person name="Calixte N."/>
            <person name="Calvo S."/>
            <person name="Camarata J."/>
            <person name="Campo K."/>
            <person name="Chang J."/>
            <person name="Cheshatsang Y."/>
            <person name="Citroen M."/>
            <person name="Collymore A."/>
            <person name="Considine T."/>
            <person name="Cook A."/>
            <person name="Cooke P."/>
            <person name="Corum B."/>
            <person name="Cuomo C."/>
            <person name="David R."/>
            <person name="Dawoe T."/>
            <person name="Degray S."/>
            <person name="Dodge S."/>
            <person name="Dooley K."/>
            <person name="Dorje P."/>
            <person name="Dorjee K."/>
            <person name="Dorris L."/>
            <person name="Duffey N."/>
            <person name="Dupes A."/>
            <person name="Elkins T."/>
            <person name="Engels R."/>
            <person name="Erickson J."/>
            <person name="Farina A."/>
            <person name="Faro S."/>
            <person name="Ferreira P."/>
            <person name="Fischer H."/>
            <person name="Fitzgerald M."/>
            <person name="Foley K."/>
            <person name="Gage D."/>
            <person name="Galagan J."/>
            <person name="Gearin G."/>
            <person name="Gnerre S."/>
            <person name="Gnirke A."/>
            <person name="Goyette A."/>
            <person name="Graham J."/>
            <person name="Grandbois E."/>
            <person name="Gyaltsen K."/>
            <person name="Hafez N."/>
            <person name="Hagopian D."/>
            <person name="Hagos B."/>
            <person name="Hall J."/>
            <person name="Hatcher B."/>
            <person name="Heller A."/>
            <person name="Higgins H."/>
            <person name="Honan T."/>
            <person name="Horn A."/>
            <person name="Houde N."/>
            <person name="Hughes L."/>
            <person name="Hulme W."/>
            <person name="Husby E."/>
            <person name="Iliev I."/>
            <person name="Jaffe D."/>
            <person name="Jones C."/>
            <person name="Kamal M."/>
            <person name="Kamat A."/>
            <person name="Kamvysselis M."/>
            <person name="Karlsson E."/>
            <person name="Kells C."/>
            <person name="Kieu A."/>
            <person name="Kisner P."/>
            <person name="Kodira C."/>
            <person name="Kulbokas E."/>
            <person name="Labutti K."/>
            <person name="Lama D."/>
            <person name="Landers T."/>
            <person name="Leger J."/>
            <person name="Levine S."/>
            <person name="Lewis D."/>
            <person name="Lewis T."/>
            <person name="Lindblad-toh K."/>
            <person name="Liu X."/>
            <person name="Lokyitsang T."/>
            <person name="Lokyitsang Y."/>
            <person name="Lucien O."/>
            <person name="Lui A."/>
            <person name="Ma L.J."/>
            <person name="Mabbitt R."/>
            <person name="Macdonald J."/>
            <person name="Maclean C."/>
            <person name="Major J."/>
            <person name="Manning J."/>
            <person name="Marabella R."/>
            <person name="Maru K."/>
            <person name="Matthews C."/>
            <person name="Mauceli E."/>
            <person name="Mccarthy M."/>
            <person name="Mcdonough S."/>
            <person name="Mcghee T."/>
            <person name="Meldrim J."/>
            <person name="Meneus L."/>
            <person name="Mesirov J."/>
            <person name="Mihalev A."/>
            <person name="Mihova T."/>
            <person name="Mikkelsen T."/>
            <person name="Mlenga V."/>
            <person name="Moru K."/>
            <person name="Mozes J."/>
            <person name="Mulrain L."/>
            <person name="Munson G."/>
            <person name="Naylor J."/>
            <person name="Newes C."/>
            <person name="Nguyen C."/>
            <person name="Nguyen N."/>
            <person name="Nguyen T."/>
            <person name="Nicol R."/>
            <person name="Nielsen C."/>
            <person name="Nizzari M."/>
            <person name="Norbu C."/>
            <person name="Norbu N."/>
            <person name="O'donnell P."/>
            <person name="Okoawo O."/>
            <person name="O'leary S."/>
            <person name="Omotosho B."/>
            <person name="O'neill K."/>
            <person name="Osman S."/>
            <person name="Parker S."/>
            <person name="Perrin D."/>
            <person name="Phunkhang P."/>
            <person name="Piqani B."/>
            <person name="Purcell S."/>
            <person name="Rachupka T."/>
            <person name="Ramasamy U."/>
            <person name="Rameau R."/>
            <person name="Ray V."/>
            <person name="Raymond C."/>
            <person name="Retta R."/>
            <person name="Richardson S."/>
            <person name="Rise C."/>
            <person name="Rodriguez J."/>
            <person name="Rogers J."/>
            <person name="Rogov P."/>
            <person name="Rutman M."/>
            <person name="Schupbach R."/>
            <person name="Seaman C."/>
            <person name="Settipalli S."/>
            <person name="Sharpe T."/>
            <person name="Sheridan J."/>
            <person name="Sherpa N."/>
            <person name="Shi J."/>
            <person name="Smirnov S."/>
            <person name="Smith C."/>
            <person name="Sougnez C."/>
            <person name="Spencer B."/>
            <person name="Stalker J."/>
            <person name="Stange-thomann N."/>
            <person name="Stavropoulos S."/>
            <person name="Stetson K."/>
            <person name="Stone C."/>
            <person name="Stone S."/>
            <person name="Stubbs M."/>
            <person name="Talamas J."/>
            <person name="Tchuinga P."/>
            <person name="Tenzing P."/>
            <person name="Tesfaye S."/>
            <person name="Theodore J."/>
            <person name="Thoulutsang Y."/>
            <person name="Topham K."/>
            <person name="Towey S."/>
            <person name="Tsamla T."/>
            <person name="Tsomo N."/>
            <person name="Vallee D."/>
            <person name="Vassiliev H."/>
            <person name="Venkataraman V."/>
            <person name="Vinson J."/>
            <person name="Vo A."/>
            <person name="Wade C."/>
            <person name="Wang S."/>
            <person name="Wangchuk T."/>
            <person name="Wangdi T."/>
            <person name="Whittaker C."/>
            <person name="Wilkinson J."/>
            <person name="Wu Y."/>
            <person name="Wyman D."/>
            <person name="Yadav S."/>
            <person name="Yang S."/>
            <person name="Yang X."/>
            <person name="Yeager S."/>
            <person name="Yee E."/>
            <person name="Young G."/>
            <person name="Zainoun J."/>
            <person name="Zembeck L."/>
            <person name="Zimmer A."/>
            <person name="Zody M."/>
            <person name="Lander E."/>
        </authorList>
    </citation>
    <scope>NUCLEOTIDE SEQUENCE [LARGE SCALE GENOMIC DNA]</scope>
</reference>
<dbReference type="FunFam" id="3.30.70.330:FF:000340">
    <property type="entry name" value="RNA-binding motif protein 28"/>
    <property type="match status" value="1"/>
</dbReference>
<keyword evidence="8" id="KW-1185">Reference proteome</keyword>
<keyword evidence="4" id="KW-0539">Nucleus</keyword>
<dbReference type="Proteomes" id="UP000007875">
    <property type="component" value="Unassembled WGS sequence"/>
</dbReference>